<name>A0A5C5BPQ5_EGGLN</name>
<dbReference type="AlphaFoldDB" id="A0A5C5BPQ5"/>
<evidence type="ECO:0000313" key="1">
    <source>
        <dbReference type="EMBL" id="TNU88315.1"/>
    </source>
</evidence>
<comment type="caution">
    <text evidence="1">The sequence shown here is derived from an EMBL/GenBank/DDBJ whole genome shotgun (WGS) entry which is preliminary data.</text>
</comment>
<gene>
    <name evidence="1" type="ORF">FIC87_14765</name>
</gene>
<dbReference type="Gene3D" id="1.10.260.40">
    <property type="entry name" value="lambda repressor-like DNA-binding domains"/>
    <property type="match status" value="1"/>
</dbReference>
<dbReference type="Proteomes" id="UP000312594">
    <property type="component" value="Unassembled WGS sequence"/>
</dbReference>
<dbReference type="InterPro" id="IPR010982">
    <property type="entry name" value="Lambda_DNA-bd_dom_sf"/>
</dbReference>
<dbReference type="InterPro" id="IPR001387">
    <property type="entry name" value="Cro/C1-type_HTH"/>
</dbReference>
<dbReference type="RefSeq" id="WP_139913180.1">
    <property type="nucleotide sequence ID" value="NZ_VEVP01000072.1"/>
</dbReference>
<sequence>MEERNNMGRVLTDQEMKDAWGERFKTERKKWYATQEDFANAMQKEGHATTKTTVGRWEKIGGKYGKEKPGFPSFPTMQTISRLLKVQIGYLIGESKGRTFDEQEVSEYLGISVEAVNALRELAARPGANSSPFKEKYGLPTTSYADTLEKVLTSSSFRCLIDHLNEVDCGISDFTERNSPKSRNDNANLLESERCREYRLSPESNPERFDHDGHLVNESGARMFDPEDPERLGEEVIGMRNRVRMAKCLLIDDQMAMVREVWPQVVQLDEGVADLGDIVVQATENSCRVTEKP</sequence>
<reference evidence="1 2" key="1">
    <citation type="journal article" date="2005" name="Appl. Environ. Microbiol.">
        <title>Intestinal bacterial communities that produce active estrogen-like compounds enterodiol and enterolactone in humans.</title>
        <authorList>
            <person name="Clavel T."/>
            <person name="Henderson G."/>
            <person name="Alpert C.A."/>
            <person name="Philippe C."/>
            <person name="Rigottier-Gois L."/>
            <person name="Dore J."/>
            <person name="Blaut M."/>
        </authorList>
    </citation>
    <scope>NUCLEOTIDE SEQUENCE [LARGE SCALE GENOMIC DNA]</scope>
    <source>
        <strain evidence="1 2">SECO-MT75m2</strain>
    </source>
</reference>
<proteinExistence type="predicted"/>
<evidence type="ECO:0000313" key="2">
    <source>
        <dbReference type="Proteomes" id="UP000312594"/>
    </source>
</evidence>
<dbReference type="GO" id="GO:0003677">
    <property type="term" value="F:DNA binding"/>
    <property type="evidence" value="ECO:0007669"/>
    <property type="project" value="InterPro"/>
</dbReference>
<protein>
    <submittedName>
        <fullName evidence="1">Helix-turn-helix transcriptional regulator</fullName>
    </submittedName>
</protein>
<dbReference type="CDD" id="cd00093">
    <property type="entry name" value="HTH_XRE"/>
    <property type="match status" value="1"/>
</dbReference>
<dbReference type="EMBL" id="VEVP01000072">
    <property type="protein sequence ID" value="TNU88315.1"/>
    <property type="molecule type" value="Genomic_DNA"/>
</dbReference>
<organism evidence="1 2">
    <name type="scientific">Eggerthella lenta</name>
    <name type="common">Eubacterium lentum</name>
    <dbReference type="NCBI Taxonomy" id="84112"/>
    <lineage>
        <taxon>Bacteria</taxon>
        <taxon>Bacillati</taxon>
        <taxon>Actinomycetota</taxon>
        <taxon>Coriobacteriia</taxon>
        <taxon>Eggerthellales</taxon>
        <taxon>Eggerthellaceae</taxon>
        <taxon>Eggerthella</taxon>
    </lineage>
</organism>
<accession>A0A5C5BPQ5</accession>